<gene>
    <name evidence="1" type="ORF">G3M56_005415</name>
</gene>
<dbReference type="PROSITE" id="PS51257">
    <property type="entry name" value="PROKAR_LIPOPROTEIN"/>
    <property type="match status" value="1"/>
</dbReference>
<accession>A0A6B3LCK7</accession>
<proteinExistence type="predicted"/>
<dbReference type="AlphaFoldDB" id="A0A6B3LCK7"/>
<name>A0A6B3LCK7_9BACT</name>
<dbReference type="RefSeq" id="WP_164364245.1">
    <property type="nucleotide sequence ID" value="NZ_CP066776.1"/>
</dbReference>
<dbReference type="KEGG" id="soa:G3M56_005415"/>
<evidence type="ECO:0008006" key="3">
    <source>
        <dbReference type="Google" id="ProtNLM"/>
    </source>
</evidence>
<keyword evidence="2" id="KW-1185">Reference proteome</keyword>
<dbReference type="Proteomes" id="UP000475117">
    <property type="component" value="Chromosome"/>
</dbReference>
<protein>
    <recommendedName>
        <fullName evidence="3">Lipoprotein</fullName>
    </recommendedName>
</protein>
<evidence type="ECO:0000313" key="1">
    <source>
        <dbReference type="EMBL" id="QQL46019.1"/>
    </source>
</evidence>
<dbReference type="EMBL" id="CP066776">
    <property type="protein sequence ID" value="QQL46019.1"/>
    <property type="molecule type" value="Genomic_DNA"/>
</dbReference>
<evidence type="ECO:0000313" key="2">
    <source>
        <dbReference type="Proteomes" id="UP000475117"/>
    </source>
</evidence>
<organism evidence="1 2">
    <name type="scientific">Sulfuriroseicoccus oceanibius</name>
    <dbReference type="NCBI Taxonomy" id="2707525"/>
    <lineage>
        <taxon>Bacteria</taxon>
        <taxon>Pseudomonadati</taxon>
        <taxon>Verrucomicrobiota</taxon>
        <taxon>Verrucomicrobiia</taxon>
        <taxon>Verrucomicrobiales</taxon>
        <taxon>Verrucomicrobiaceae</taxon>
        <taxon>Sulfuriroseicoccus</taxon>
    </lineage>
</organism>
<reference evidence="1 2" key="1">
    <citation type="submission" date="2020-12" db="EMBL/GenBank/DDBJ databases">
        <title>Sulforoseuscoccus oceanibium gen. nov., sp. nov., a representative of the phylum Verrucomicrobia with special cytoplasmic membrane, and proposal of Sulforoseuscoccusaceae fam. nov.</title>
        <authorList>
            <person name="Xi F."/>
        </authorList>
    </citation>
    <scope>NUCLEOTIDE SEQUENCE [LARGE SCALE GENOMIC DNA]</scope>
    <source>
        <strain evidence="1 2">T37</strain>
    </source>
</reference>
<sequence length="153" mass="17151">MMKFAAGLFLSLILSSCVVSPITRVDVYNSDGAAKDGYEIKIYPLRRGDLLCDVASTDGLQKEVISALIIGVDGDVHEVSVVDSNDPSGDEYAEYREYIDLWDQYDSRWRRYILRSSARFLQGGQACQIVLKLSDGSVLRRQMTKYTRLGTPL</sequence>